<keyword evidence="3" id="KW-1185">Reference proteome</keyword>
<organism evidence="2 3">
    <name type="scientific">Cyanobacterium stanieri LEGE 03274</name>
    <dbReference type="NCBI Taxonomy" id="1828756"/>
    <lineage>
        <taxon>Bacteria</taxon>
        <taxon>Bacillati</taxon>
        <taxon>Cyanobacteriota</taxon>
        <taxon>Cyanophyceae</taxon>
        <taxon>Oscillatoriophycideae</taxon>
        <taxon>Chroococcales</taxon>
        <taxon>Geminocystaceae</taxon>
        <taxon>Cyanobacterium</taxon>
    </lineage>
</organism>
<proteinExistence type="predicted"/>
<dbReference type="InterPro" id="IPR032710">
    <property type="entry name" value="NTF2-like_dom_sf"/>
</dbReference>
<comment type="caution">
    <text evidence="2">The sequence shown here is derived from an EMBL/GenBank/DDBJ whole genome shotgun (WGS) entry which is preliminary data.</text>
</comment>
<accession>A0ABR9V385</accession>
<evidence type="ECO:0000313" key="2">
    <source>
        <dbReference type="EMBL" id="MBE9222360.1"/>
    </source>
</evidence>
<dbReference type="RefSeq" id="WP_193800521.1">
    <property type="nucleotide sequence ID" value="NZ_JADEWC010000011.1"/>
</dbReference>
<reference evidence="2 3" key="1">
    <citation type="submission" date="2020-10" db="EMBL/GenBank/DDBJ databases">
        <authorList>
            <person name="Castelo-Branco R."/>
            <person name="Eusebio N."/>
            <person name="Adriana R."/>
            <person name="Vieira A."/>
            <person name="Brugerolle De Fraissinette N."/>
            <person name="Rezende De Castro R."/>
            <person name="Schneider M.P."/>
            <person name="Vasconcelos V."/>
            <person name="Leao P.N."/>
        </authorList>
    </citation>
    <scope>NUCLEOTIDE SEQUENCE [LARGE SCALE GENOMIC DNA]</scope>
    <source>
        <strain evidence="2 3">LEGE 03274</strain>
    </source>
</reference>
<dbReference type="EMBL" id="JADEWC010000011">
    <property type="protein sequence ID" value="MBE9222360.1"/>
    <property type="molecule type" value="Genomic_DNA"/>
</dbReference>
<gene>
    <name evidence="2" type="ORF">IQ215_06585</name>
</gene>
<feature type="domain" description="SnoaL-like" evidence="1">
    <location>
        <begin position="6"/>
        <end position="126"/>
    </location>
</feature>
<evidence type="ECO:0000259" key="1">
    <source>
        <dbReference type="Pfam" id="PF13577"/>
    </source>
</evidence>
<dbReference type="Proteomes" id="UP000654604">
    <property type="component" value="Unassembled WGS sequence"/>
</dbReference>
<dbReference type="Gene3D" id="3.10.450.50">
    <property type="match status" value="1"/>
</dbReference>
<name>A0ABR9V385_9CHRO</name>
<dbReference type="SUPFAM" id="SSF54427">
    <property type="entry name" value="NTF2-like"/>
    <property type="match status" value="1"/>
</dbReference>
<dbReference type="InterPro" id="IPR037401">
    <property type="entry name" value="SnoaL-like"/>
</dbReference>
<dbReference type="Pfam" id="PF13577">
    <property type="entry name" value="SnoaL_4"/>
    <property type="match status" value="1"/>
</dbReference>
<sequence length="149" mass="17404">MNNQFEQEQLIKSQVAKFADAVNVGDRDLFMSLWLPEGVWTLNPPMDMVVTGKENIGNLFTELLDNWEFFVQMVHTGVIEIKGQEAIARWCMSEIGRSHQGKGFQNYGIYQDKLVYQDNQWLFSQRIYHFSYIEEPQLSGNAFKLPKNF</sequence>
<protein>
    <submittedName>
        <fullName evidence="2">Nuclear transport factor 2 family protein</fullName>
    </submittedName>
</protein>
<evidence type="ECO:0000313" key="3">
    <source>
        <dbReference type="Proteomes" id="UP000654604"/>
    </source>
</evidence>